<proteinExistence type="predicted"/>
<organism evidence="1 2">
    <name type="scientific">Steinernema glaseri</name>
    <dbReference type="NCBI Taxonomy" id="37863"/>
    <lineage>
        <taxon>Eukaryota</taxon>
        <taxon>Metazoa</taxon>
        <taxon>Ecdysozoa</taxon>
        <taxon>Nematoda</taxon>
        <taxon>Chromadorea</taxon>
        <taxon>Rhabditida</taxon>
        <taxon>Tylenchina</taxon>
        <taxon>Panagrolaimomorpha</taxon>
        <taxon>Strongyloidoidea</taxon>
        <taxon>Steinernematidae</taxon>
        <taxon>Steinernema</taxon>
    </lineage>
</organism>
<protein>
    <submittedName>
        <fullName evidence="2">Secreted protein</fullName>
    </submittedName>
</protein>
<sequence length="67" mass="7493">MGTSCCAQCVTLYNVTFNVVTNVAAAGCKLCSVMEETSERSFRRHSIAMSFAMHFARKRRHEKSSIT</sequence>
<evidence type="ECO:0000313" key="1">
    <source>
        <dbReference type="Proteomes" id="UP000095287"/>
    </source>
</evidence>
<dbReference type="WBParaSite" id="L893_g20790.t1">
    <property type="protein sequence ID" value="L893_g20790.t1"/>
    <property type="gene ID" value="L893_g20790"/>
</dbReference>
<evidence type="ECO:0000313" key="2">
    <source>
        <dbReference type="WBParaSite" id="L893_g20790.t1"/>
    </source>
</evidence>
<name>A0A1I7YXA9_9BILA</name>
<reference evidence="2" key="1">
    <citation type="submission" date="2016-11" db="UniProtKB">
        <authorList>
            <consortium name="WormBaseParasite"/>
        </authorList>
    </citation>
    <scope>IDENTIFICATION</scope>
</reference>
<accession>A0A1I7YXA9</accession>
<dbReference type="AlphaFoldDB" id="A0A1I7YXA9"/>
<dbReference type="Proteomes" id="UP000095287">
    <property type="component" value="Unplaced"/>
</dbReference>
<keyword evidence="1" id="KW-1185">Reference proteome</keyword>